<evidence type="ECO:0000313" key="2">
    <source>
        <dbReference type="Proteomes" id="UP000295818"/>
    </source>
</evidence>
<accession>A0ABY2B736</accession>
<dbReference type="EMBL" id="SLWM01000039">
    <property type="protein sequence ID" value="TCO09558.1"/>
    <property type="molecule type" value="Genomic_DNA"/>
</dbReference>
<comment type="caution">
    <text evidence="1">The sequence shown here is derived from an EMBL/GenBank/DDBJ whole genome shotgun (WGS) entry which is preliminary data.</text>
</comment>
<gene>
    <name evidence="1" type="ORF">EV644_13925</name>
</gene>
<dbReference type="SUPFAM" id="SSF50475">
    <property type="entry name" value="FMN-binding split barrel"/>
    <property type="match status" value="1"/>
</dbReference>
<reference evidence="1 2" key="1">
    <citation type="journal article" date="2015" name="Stand. Genomic Sci.">
        <title>Genomic Encyclopedia of Bacterial and Archaeal Type Strains, Phase III: the genomes of soil and plant-associated and newly described type strains.</title>
        <authorList>
            <person name="Whitman W.B."/>
            <person name="Woyke T."/>
            <person name="Klenk H.P."/>
            <person name="Zhou Y."/>
            <person name="Lilburn T.G."/>
            <person name="Beck B.J."/>
            <person name="De Vos P."/>
            <person name="Vandamme P."/>
            <person name="Eisen J.A."/>
            <person name="Garrity G."/>
            <person name="Hugenholtz P."/>
            <person name="Kyrpides N.C."/>
        </authorList>
    </citation>
    <scope>NUCLEOTIDE SEQUENCE [LARGE SCALE GENOMIC DNA]</scope>
    <source>
        <strain evidence="1 2">VKM Ac-2538</strain>
    </source>
</reference>
<dbReference type="InterPro" id="IPR012349">
    <property type="entry name" value="Split_barrel_FMN-bd"/>
</dbReference>
<name>A0ABY2B736_9ACTN</name>
<protein>
    <submittedName>
        <fullName evidence="1">Nitroimidazol reductase NimA-like FMN-containing flavoprotein (Pyridoxamine 5'-phosphate oxidase superfamily)</fullName>
    </submittedName>
</protein>
<dbReference type="RefSeq" id="WP_132197095.1">
    <property type="nucleotide sequence ID" value="NZ_SLWM01000039.1"/>
</dbReference>
<dbReference type="Gene3D" id="2.30.110.10">
    <property type="entry name" value="Electron Transport, Fmn-binding Protein, Chain A"/>
    <property type="match status" value="1"/>
</dbReference>
<organism evidence="1 2">
    <name type="scientific">Kribbella orskensis</name>
    <dbReference type="NCBI Taxonomy" id="2512216"/>
    <lineage>
        <taxon>Bacteria</taxon>
        <taxon>Bacillati</taxon>
        <taxon>Actinomycetota</taxon>
        <taxon>Actinomycetes</taxon>
        <taxon>Propionibacteriales</taxon>
        <taxon>Kribbellaceae</taxon>
        <taxon>Kribbella</taxon>
    </lineage>
</organism>
<dbReference type="Proteomes" id="UP000295818">
    <property type="component" value="Unassembled WGS sequence"/>
</dbReference>
<keyword evidence="2" id="KW-1185">Reference proteome</keyword>
<dbReference type="InterPro" id="IPR024747">
    <property type="entry name" value="Pyridox_Oxase-rel"/>
</dbReference>
<proteinExistence type="predicted"/>
<evidence type="ECO:0000313" key="1">
    <source>
        <dbReference type="EMBL" id="TCO09558.1"/>
    </source>
</evidence>
<dbReference type="Pfam" id="PF12900">
    <property type="entry name" value="Pyridox_ox_2"/>
    <property type="match status" value="1"/>
</dbReference>
<sequence length="145" mass="16183">MSSDDSSNRWFEPALFQHLPPEECRELLAAKSVGRVGFNGPDGVQVLPVNYVIHQRSIVFRTAADSALANAMRHSRVAFEIDDIDEFLQSGWSVVAVGDAELVDDPDTLVELWGEQGPKPWAVGLRTQFVRITPIRLTGRRVLQQ</sequence>